<dbReference type="InterPro" id="IPR001763">
    <property type="entry name" value="Rhodanese-like_dom"/>
</dbReference>
<dbReference type="InterPro" id="IPR036873">
    <property type="entry name" value="Rhodanese-like_dom_sf"/>
</dbReference>
<dbReference type="PANTHER" id="PTHR43855">
    <property type="entry name" value="THIOSULFATE SULFURTRANSFERASE"/>
    <property type="match status" value="1"/>
</dbReference>
<dbReference type="SMART" id="SM00450">
    <property type="entry name" value="RHOD"/>
    <property type="match status" value="2"/>
</dbReference>
<reference evidence="6 7" key="1">
    <citation type="submission" date="2012-01" db="EMBL/GenBank/DDBJ databases">
        <title>Complete sequence of Desulfotomaculum gibsoniae DSM 7213.</title>
        <authorList>
            <consortium name="US DOE Joint Genome Institute"/>
            <person name="Lucas S."/>
            <person name="Han J."/>
            <person name="Lapidus A."/>
            <person name="Cheng J.-F."/>
            <person name="Goodwin L."/>
            <person name="Pitluck S."/>
            <person name="Peters L."/>
            <person name="Ovchinnikova G."/>
            <person name="Teshima H."/>
            <person name="Detter J.C."/>
            <person name="Han C."/>
            <person name="Tapia R."/>
            <person name="Land M."/>
            <person name="Hauser L."/>
            <person name="Kyrpides N."/>
            <person name="Ivanova N."/>
            <person name="Pagani I."/>
            <person name="Parshina S."/>
            <person name="Plugge C."/>
            <person name="Muyzer G."/>
            <person name="Kuever J."/>
            <person name="Ivanova A."/>
            <person name="Nazina T."/>
            <person name="Klenk H.-P."/>
            <person name="Brambilla E."/>
            <person name="Spring S."/>
            <person name="Stams A.F."/>
            <person name="Woyke T."/>
        </authorList>
    </citation>
    <scope>NUCLEOTIDE SEQUENCE [LARGE SCALE GENOMIC DNA]</scope>
    <source>
        <strain evidence="6 7">DSM 7213</strain>
    </source>
</reference>
<evidence type="ECO:0000256" key="1">
    <source>
        <dbReference type="ARBA" id="ARBA00012245"/>
    </source>
</evidence>
<dbReference type="Pfam" id="PF00581">
    <property type="entry name" value="Rhodanese"/>
    <property type="match status" value="2"/>
</dbReference>
<accession>R4KAH6</accession>
<keyword evidence="7" id="KW-1185">Reference proteome</keyword>
<dbReference type="InterPro" id="IPR051126">
    <property type="entry name" value="Thiosulfate_sulfurtransferase"/>
</dbReference>
<dbReference type="Gene3D" id="3.40.250.10">
    <property type="entry name" value="Rhodanese-like domain"/>
    <property type="match status" value="2"/>
</dbReference>
<keyword evidence="4" id="KW-0732">Signal</keyword>
<dbReference type="InterPro" id="IPR036582">
    <property type="entry name" value="Mao_N_sf"/>
</dbReference>
<dbReference type="CDD" id="cd01448">
    <property type="entry name" value="TST_Repeat_1"/>
    <property type="match status" value="1"/>
</dbReference>
<dbReference type="EMBL" id="CP003273">
    <property type="protein sequence ID" value="AGL00193.1"/>
    <property type="molecule type" value="Genomic_DNA"/>
</dbReference>
<keyword evidence="6" id="KW-0808">Transferase</keyword>
<dbReference type="STRING" id="767817.Desgi_0638"/>
<dbReference type="OrthoDB" id="9770030at2"/>
<feature type="chain" id="PRO_5004374573" description="thiosulfate sulfurtransferase" evidence="4">
    <location>
        <begin position="27"/>
        <end position="389"/>
    </location>
</feature>
<evidence type="ECO:0000313" key="7">
    <source>
        <dbReference type="Proteomes" id="UP000013520"/>
    </source>
</evidence>
<dbReference type="AlphaFoldDB" id="R4KAH6"/>
<protein>
    <recommendedName>
        <fullName evidence="1">thiosulfate sulfurtransferase</fullName>
        <ecNumber evidence="1">2.8.1.1</ecNumber>
    </recommendedName>
</protein>
<comment type="catalytic activity">
    <reaction evidence="3">
        <text>thiosulfate + hydrogen cyanide = thiocyanate + sulfite + 2 H(+)</text>
        <dbReference type="Rhea" id="RHEA:16881"/>
        <dbReference type="ChEBI" id="CHEBI:15378"/>
        <dbReference type="ChEBI" id="CHEBI:17359"/>
        <dbReference type="ChEBI" id="CHEBI:18022"/>
        <dbReference type="ChEBI" id="CHEBI:18407"/>
        <dbReference type="ChEBI" id="CHEBI:33542"/>
        <dbReference type="EC" id="2.8.1.1"/>
    </reaction>
</comment>
<name>R4KAH6_9FIRM</name>
<keyword evidence="2" id="KW-0677">Repeat</keyword>
<feature type="domain" description="Rhodanese" evidence="5">
    <location>
        <begin position="184"/>
        <end position="296"/>
    </location>
</feature>
<dbReference type="Gene3D" id="3.30.457.10">
    <property type="entry name" value="Copper amine oxidase-like, N-terminal domain"/>
    <property type="match status" value="1"/>
</dbReference>
<evidence type="ECO:0000256" key="3">
    <source>
        <dbReference type="ARBA" id="ARBA00047549"/>
    </source>
</evidence>
<dbReference type="InterPro" id="IPR001307">
    <property type="entry name" value="Thiosulphate_STrfase_CS"/>
</dbReference>
<dbReference type="InterPro" id="IPR012854">
    <property type="entry name" value="Cu_amine_oxidase-like_N"/>
</dbReference>
<evidence type="ECO:0000256" key="2">
    <source>
        <dbReference type="ARBA" id="ARBA00022737"/>
    </source>
</evidence>
<evidence type="ECO:0000256" key="4">
    <source>
        <dbReference type="SAM" id="SignalP"/>
    </source>
</evidence>
<gene>
    <name evidence="6" type="ORF">Desgi_0638</name>
</gene>
<dbReference type="eggNOG" id="COG2897">
    <property type="taxonomic scope" value="Bacteria"/>
</dbReference>
<dbReference type="Pfam" id="PF07833">
    <property type="entry name" value="Cu_amine_oxidN1"/>
    <property type="match status" value="2"/>
</dbReference>
<dbReference type="KEGG" id="dgi:Desgi_0638"/>
<evidence type="ECO:0000259" key="5">
    <source>
        <dbReference type="PROSITE" id="PS50206"/>
    </source>
</evidence>
<dbReference type="SUPFAM" id="SSF55383">
    <property type="entry name" value="Copper amine oxidase, domain N"/>
    <property type="match status" value="1"/>
</dbReference>
<dbReference type="Proteomes" id="UP000013520">
    <property type="component" value="Chromosome"/>
</dbReference>
<dbReference type="PROSITE" id="PS00380">
    <property type="entry name" value="RHODANESE_1"/>
    <property type="match status" value="1"/>
</dbReference>
<sequence>MFQSKWILCITFVALFCLLLAVPAFAAQSNAVISAGELNGFVDSEGVVIIDVRAADAYGAGHIPGAVSVQTSEFFEELAGVKQMAAGPEKFSALLSKTGVAEESQVVIYSAGNDFKHAARLWWTFHIYGHQNAQLLDGGFDTWVAAGYDVSTDPVTPAASVYTLTAEDVNQDAVATTDEVKSALGTDTVIIDCRDENYYQGKKYKAARSGHIAGTSLLSESDNYNSDGTLKSAQELAEIYAAKGITADTPVITYCNTGTTATVQYFVLTQILGYTNVQNYDASLTGWAADPALPMESSYDYYAIGSTTAEVNASLVDLPVAPFIEEGRAYLPADVLAQGLGAELTEILMQDILVIADGADCVPVRYVAETYGAEVDWDSESKKISVYLE</sequence>
<dbReference type="EC" id="2.8.1.1" evidence="1"/>
<dbReference type="CDD" id="cd01449">
    <property type="entry name" value="TST_Repeat_2"/>
    <property type="match status" value="1"/>
</dbReference>
<feature type="signal peptide" evidence="4">
    <location>
        <begin position="1"/>
        <end position="26"/>
    </location>
</feature>
<dbReference type="GO" id="GO:0004792">
    <property type="term" value="F:thiosulfate-cyanide sulfurtransferase activity"/>
    <property type="evidence" value="ECO:0007669"/>
    <property type="project" value="UniProtKB-EC"/>
</dbReference>
<dbReference type="SUPFAM" id="SSF52821">
    <property type="entry name" value="Rhodanese/Cell cycle control phosphatase"/>
    <property type="match status" value="2"/>
</dbReference>
<dbReference type="PROSITE" id="PS50206">
    <property type="entry name" value="RHODANESE_3"/>
    <property type="match status" value="2"/>
</dbReference>
<dbReference type="HOGENOM" id="CLU_031618_1_2_9"/>
<proteinExistence type="predicted"/>
<dbReference type="RefSeq" id="WP_006523975.1">
    <property type="nucleotide sequence ID" value="NC_021184.1"/>
</dbReference>
<evidence type="ECO:0000313" key="6">
    <source>
        <dbReference type="EMBL" id="AGL00193.1"/>
    </source>
</evidence>
<feature type="domain" description="Rhodanese" evidence="5">
    <location>
        <begin position="43"/>
        <end position="152"/>
    </location>
</feature>
<dbReference type="PANTHER" id="PTHR43855:SF1">
    <property type="entry name" value="THIOSULFATE SULFURTRANSFERASE"/>
    <property type="match status" value="1"/>
</dbReference>
<organism evidence="6 7">
    <name type="scientific">Desulfoscipio gibsoniae DSM 7213</name>
    <dbReference type="NCBI Taxonomy" id="767817"/>
    <lineage>
        <taxon>Bacteria</taxon>
        <taxon>Bacillati</taxon>
        <taxon>Bacillota</taxon>
        <taxon>Clostridia</taxon>
        <taxon>Eubacteriales</taxon>
        <taxon>Desulfallaceae</taxon>
        <taxon>Desulfoscipio</taxon>
    </lineage>
</organism>